<organism evidence="2 3">
    <name type="scientific">Vibrio casei</name>
    <dbReference type="NCBI Taxonomy" id="673372"/>
    <lineage>
        <taxon>Bacteria</taxon>
        <taxon>Pseudomonadati</taxon>
        <taxon>Pseudomonadota</taxon>
        <taxon>Gammaproteobacteria</taxon>
        <taxon>Vibrionales</taxon>
        <taxon>Vibrionaceae</taxon>
        <taxon>Vibrio</taxon>
    </lineage>
</organism>
<evidence type="ECO:0000313" key="3">
    <source>
        <dbReference type="Proteomes" id="UP000252479"/>
    </source>
</evidence>
<dbReference type="GO" id="GO:0016020">
    <property type="term" value="C:membrane"/>
    <property type="evidence" value="ECO:0007669"/>
    <property type="project" value="TreeGrafter"/>
</dbReference>
<dbReference type="AlphaFoldDB" id="A0A368LM14"/>
<keyword evidence="2" id="KW-0378">Hydrolase</keyword>
<dbReference type="PANTHER" id="PTHR43798:SF33">
    <property type="entry name" value="HYDROLASE, PUTATIVE (AFU_ORTHOLOGUE AFUA_2G14860)-RELATED"/>
    <property type="match status" value="1"/>
</dbReference>
<dbReference type="GeneID" id="303188118"/>
<keyword evidence="3" id="KW-1185">Reference proteome</keyword>
<dbReference type="InterPro" id="IPR000073">
    <property type="entry name" value="AB_hydrolase_1"/>
</dbReference>
<feature type="domain" description="AB hydrolase-1" evidence="1">
    <location>
        <begin position="28"/>
        <end position="151"/>
    </location>
</feature>
<dbReference type="PRINTS" id="PR00111">
    <property type="entry name" value="ABHYDROLASE"/>
</dbReference>
<sequence length="292" mass="33255">MLKERKLQLSNIGLSALEYGNESEAQAALIFIHGWLDNAASFTTTIESICQKAEASNWYFLSLDLPGHGLSQHRNQDNYYPFHDYISELHELLAQIEVKNLILVGHSLGALIASCYSAAFPEKVQGVILIEGLGPLTESAEKSVQRLRKGVLSRQRILAKPIRRYATRHDACLHRMHANQLSEYQLKPIIERGTHQEGEYWYWRYDPKLTCDSLFRMTEAQGLAYLSAIECRNLLILGDQGFPQLAEAQQRKEALKFNEEVTVMGGHHCHIESVEEVSELIVTFVRKQLTEM</sequence>
<dbReference type="SUPFAM" id="SSF53474">
    <property type="entry name" value="alpha/beta-Hydrolases"/>
    <property type="match status" value="1"/>
</dbReference>
<evidence type="ECO:0000259" key="1">
    <source>
        <dbReference type="Pfam" id="PF00561"/>
    </source>
</evidence>
<dbReference type="Proteomes" id="UP000252479">
    <property type="component" value="Unassembled WGS sequence"/>
</dbReference>
<dbReference type="GO" id="GO:0016787">
    <property type="term" value="F:hydrolase activity"/>
    <property type="evidence" value="ECO:0007669"/>
    <property type="project" value="UniProtKB-KW"/>
</dbReference>
<dbReference type="OrthoDB" id="149912at2"/>
<dbReference type="Gene3D" id="3.40.50.1820">
    <property type="entry name" value="alpha/beta hydrolase"/>
    <property type="match status" value="1"/>
</dbReference>
<evidence type="ECO:0000313" key="2">
    <source>
        <dbReference type="EMBL" id="RCS72887.1"/>
    </source>
</evidence>
<accession>A0A368LM14</accession>
<dbReference type="EMBL" id="QPGL01000001">
    <property type="protein sequence ID" value="RCS72887.1"/>
    <property type="molecule type" value="Genomic_DNA"/>
</dbReference>
<proteinExistence type="predicted"/>
<dbReference type="Pfam" id="PF00561">
    <property type="entry name" value="Abhydrolase_1"/>
    <property type="match status" value="1"/>
</dbReference>
<dbReference type="RefSeq" id="WP_086962507.1">
    <property type="nucleotide sequence ID" value="NZ_AP018680.1"/>
</dbReference>
<comment type="caution">
    <text evidence="2">The sequence shown here is derived from an EMBL/GenBank/DDBJ whole genome shotgun (WGS) entry which is preliminary data.</text>
</comment>
<dbReference type="InterPro" id="IPR029058">
    <property type="entry name" value="AB_hydrolase_fold"/>
</dbReference>
<dbReference type="InterPro" id="IPR050266">
    <property type="entry name" value="AB_hydrolase_sf"/>
</dbReference>
<gene>
    <name evidence="2" type="ORF">CIK83_04270</name>
</gene>
<protein>
    <submittedName>
        <fullName evidence="2">Alpha/beta hydrolase</fullName>
    </submittedName>
</protein>
<reference evidence="2 3" key="1">
    <citation type="journal article" date="2017" name="Elife">
        <title>Extensive horizontal gene transfer in cheese-associated bacteria.</title>
        <authorList>
            <person name="Bonham K.S."/>
            <person name="Wolfe B.E."/>
            <person name="Dutton R.J."/>
        </authorList>
    </citation>
    <scope>NUCLEOTIDE SEQUENCE [LARGE SCALE GENOMIC DNA]</scope>
    <source>
        <strain evidence="2 3">JB196</strain>
    </source>
</reference>
<name>A0A368LM14_9VIBR</name>
<dbReference type="PANTHER" id="PTHR43798">
    <property type="entry name" value="MONOACYLGLYCEROL LIPASE"/>
    <property type="match status" value="1"/>
</dbReference>